<proteinExistence type="predicted"/>
<dbReference type="PANTHER" id="PTHR37817">
    <property type="entry name" value="N-ACETYLTRANSFERASE EIS"/>
    <property type="match status" value="1"/>
</dbReference>
<dbReference type="InterPro" id="IPR041380">
    <property type="entry name" value="Acetyltransf_17"/>
</dbReference>
<evidence type="ECO:0000259" key="1">
    <source>
        <dbReference type="PROSITE" id="PS51186"/>
    </source>
</evidence>
<protein>
    <submittedName>
        <fullName evidence="2">GNAT family N-acetyltransferase</fullName>
    </submittedName>
</protein>
<dbReference type="Pfam" id="PF17668">
    <property type="entry name" value="Acetyltransf_17"/>
    <property type="match status" value="1"/>
</dbReference>
<evidence type="ECO:0000313" key="3">
    <source>
        <dbReference type="Proteomes" id="UP000319836"/>
    </source>
</evidence>
<dbReference type="PANTHER" id="PTHR37817:SF1">
    <property type="entry name" value="N-ACETYLTRANSFERASE EIS"/>
    <property type="match status" value="1"/>
</dbReference>
<dbReference type="InterPro" id="IPR000182">
    <property type="entry name" value="GNAT_dom"/>
</dbReference>
<dbReference type="Gene3D" id="3.40.630.30">
    <property type="match status" value="2"/>
</dbReference>
<dbReference type="CDD" id="cd04301">
    <property type="entry name" value="NAT_SF"/>
    <property type="match status" value="1"/>
</dbReference>
<accession>A0A538U0A3</accession>
<feature type="domain" description="N-acetyltransferase" evidence="1">
    <location>
        <begin position="11"/>
        <end position="153"/>
    </location>
</feature>
<dbReference type="Pfam" id="PF13527">
    <property type="entry name" value="Acetyltransf_9"/>
    <property type="match status" value="1"/>
</dbReference>
<dbReference type="GO" id="GO:0030649">
    <property type="term" value="P:aminoglycoside antibiotic catabolic process"/>
    <property type="evidence" value="ECO:0007669"/>
    <property type="project" value="TreeGrafter"/>
</dbReference>
<dbReference type="InterPro" id="IPR051554">
    <property type="entry name" value="Acetyltransferase_Eis"/>
</dbReference>
<dbReference type="PROSITE" id="PS51186">
    <property type="entry name" value="GNAT"/>
    <property type="match status" value="1"/>
</dbReference>
<dbReference type="InterPro" id="IPR036527">
    <property type="entry name" value="SCP2_sterol-bd_dom_sf"/>
</dbReference>
<comment type="caution">
    <text evidence="2">The sequence shown here is derived from an EMBL/GenBank/DDBJ whole genome shotgun (WGS) entry which is preliminary data.</text>
</comment>
<dbReference type="Proteomes" id="UP000319836">
    <property type="component" value="Unassembled WGS sequence"/>
</dbReference>
<organism evidence="2 3">
    <name type="scientific">Eiseniibacteriota bacterium</name>
    <dbReference type="NCBI Taxonomy" id="2212470"/>
    <lineage>
        <taxon>Bacteria</taxon>
        <taxon>Candidatus Eiseniibacteriota</taxon>
    </lineage>
</organism>
<reference evidence="2 3" key="1">
    <citation type="journal article" date="2019" name="Nat. Microbiol.">
        <title>Mediterranean grassland soil C-N compound turnover is dependent on rainfall and depth, and is mediated by genomically divergent microorganisms.</title>
        <authorList>
            <person name="Diamond S."/>
            <person name="Andeer P.F."/>
            <person name="Li Z."/>
            <person name="Crits-Christoph A."/>
            <person name="Burstein D."/>
            <person name="Anantharaman K."/>
            <person name="Lane K.R."/>
            <person name="Thomas B.C."/>
            <person name="Pan C."/>
            <person name="Northen T.R."/>
            <person name="Banfield J.F."/>
        </authorList>
    </citation>
    <scope>NUCLEOTIDE SEQUENCE [LARGE SCALE GENOMIC DNA]</scope>
    <source>
        <strain evidence="2">WS_10</strain>
    </source>
</reference>
<dbReference type="InterPro" id="IPR016181">
    <property type="entry name" value="Acyl_CoA_acyltransferase"/>
</dbReference>
<dbReference type="InterPro" id="IPR025559">
    <property type="entry name" value="Eis_dom"/>
</dbReference>
<dbReference type="SUPFAM" id="SSF55729">
    <property type="entry name" value="Acyl-CoA N-acyltransferases (Nat)"/>
    <property type="match status" value="1"/>
</dbReference>
<dbReference type="SUPFAM" id="SSF55718">
    <property type="entry name" value="SCP-like"/>
    <property type="match status" value="1"/>
</dbReference>
<dbReference type="AlphaFoldDB" id="A0A538U0A3"/>
<keyword evidence="2" id="KW-0808">Transferase</keyword>
<sequence>MSPRPPRPPAIRYRPARRTDVETLAELGERTYRVASVEKRREFYTDHPRFTLRDVRVVELEGQIVASLVLYPLLAWVRGQQLPITGIGSVAVSPEHRRRGVGEATMRAALRELRQRGSHFSALYAFRNSYYRKLGYGVIEHLHQLAVSASNLPLADESRRVRRLMIPDRSAVEALYERVAQQGHFALARTPEWWNRRLWTYPGDWVVYEGRRRGQIEGYLYYEVENSHGPFRLAMSLTEFVAATPEAHRGLVGHLASLRDQVEEIHHAAPHDGAWAALLRTAQNLRPGAEIGPYLDTGGLAAGAMMRITDVKGALEQMPIASGARGELALEVDDPVLPVNARVYQVSAREGRLRVGPEPSRRLPRLGMPTDVLAPILAGTLSPVRAAEVGLVSSSGGGAELAEPWFRHRPVYLHQFNAF</sequence>
<dbReference type="EMBL" id="VBPA01000310">
    <property type="protein sequence ID" value="TMQ69330.1"/>
    <property type="molecule type" value="Genomic_DNA"/>
</dbReference>
<name>A0A538U0A3_UNCEI</name>
<gene>
    <name evidence="2" type="ORF">E6K80_12025</name>
</gene>
<dbReference type="Gene3D" id="3.30.1050.10">
    <property type="entry name" value="SCP2 sterol-binding domain"/>
    <property type="match status" value="1"/>
</dbReference>
<dbReference type="GO" id="GO:0034069">
    <property type="term" value="F:aminoglycoside N-acetyltransferase activity"/>
    <property type="evidence" value="ECO:0007669"/>
    <property type="project" value="TreeGrafter"/>
</dbReference>
<evidence type="ECO:0000313" key="2">
    <source>
        <dbReference type="EMBL" id="TMQ69330.1"/>
    </source>
</evidence>
<dbReference type="Pfam" id="PF13530">
    <property type="entry name" value="SCP2_2"/>
    <property type="match status" value="1"/>
</dbReference>